<keyword evidence="3" id="KW-1185">Reference proteome</keyword>
<organism evidence="2 3">
    <name type="scientific">Bordetella avium (strain 197N)</name>
    <dbReference type="NCBI Taxonomy" id="360910"/>
    <lineage>
        <taxon>Bacteria</taxon>
        <taxon>Pseudomonadati</taxon>
        <taxon>Pseudomonadota</taxon>
        <taxon>Betaproteobacteria</taxon>
        <taxon>Burkholderiales</taxon>
        <taxon>Alcaligenaceae</taxon>
        <taxon>Bordetella</taxon>
    </lineage>
</organism>
<reference evidence="2 3" key="1">
    <citation type="journal article" date="2006" name="J. Bacteriol.">
        <title>Comparison of the genome sequence of the poultry pathogen Bordetella avium with those of B. bronchiseptica, B. pertussis, and B. parapertussis reveals extensive diversity in surface structures associated with host interaction.</title>
        <authorList>
            <person name="Sebaihia M."/>
            <person name="Preston A."/>
            <person name="Maskell D.J."/>
            <person name="Kuzmiak H."/>
            <person name="Connell T.D."/>
            <person name="King N.D."/>
            <person name="Orndorff P.E."/>
            <person name="Miyamoto D.M."/>
            <person name="Thomson N.R."/>
            <person name="Harris D."/>
            <person name="Goble A."/>
            <person name="Lord A."/>
            <person name="Murphy L."/>
            <person name="Quail M.A."/>
            <person name="Rutter S."/>
            <person name="Squares R."/>
            <person name="Squares S."/>
            <person name="Woodward J."/>
            <person name="Parkhill J."/>
            <person name="Temple L.M."/>
        </authorList>
    </citation>
    <scope>NUCLEOTIDE SEQUENCE [LARGE SCALE GENOMIC DNA]</scope>
    <source>
        <strain evidence="2 3">197N</strain>
    </source>
</reference>
<evidence type="ECO:0000313" key="2">
    <source>
        <dbReference type="EMBL" id="CAJ48275.1"/>
    </source>
</evidence>
<protein>
    <submittedName>
        <fullName evidence="2">Uncharacterized protein</fullName>
    </submittedName>
</protein>
<dbReference type="STRING" id="360910.BAV0669A"/>
<dbReference type="HOGENOM" id="CLU_3414565_0_0_4"/>
<accession>Q2KXF5</accession>
<sequence>MPNDGMLSDKPTVDARRVRGEVADLLD</sequence>
<evidence type="ECO:0000256" key="1">
    <source>
        <dbReference type="SAM" id="MobiDB-lite"/>
    </source>
</evidence>
<dbReference type="Proteomes" id="UP000001977">
    <property type="component" value="Chromosome"/>
</dbReference>
<dbReference type="AlphaFoldDB" id="Q2KXF5"/>
<gene>
    <name evidence="2" type="ORF">BAV0669A</name>
</gene>
<dbReference type="EMBL" id="AM167904">
    <property type="protein sequence ID" value="CAJ48275.1"/>
    <property type="molecule type" value="Genomic_DNA"/>
</dbReference>
<name>Q2KXF5_BORA1</name>
<evidence type="ECO:0000313" key="3">
    <source>
        <dbReference type="Proteomes" id="UP000001977"/>
    </source>
</evidence>
<proteinExistence type="predicted"/>
<feature type="region of interest" description="Disordered" evidence="1">
    <location>
        <begin position="1"/>
        <end position="27"/>
    </location>
</feature>
<feature type="compositionally biased region" description="Basic and acidic residues" evidence="1">
    <location>
        <begin position="11"/>
        <end position="27"/>
    </location>
</feature>
<dbReference type="KEGG" id="bav:BAV0669A"/>